<feature type="transmembrane region" description="Helical" evidence="1">
    <location>
        <begin position="66"/>
        <end position="84"/>
    </location>
</feature>
<proteinExistence type="predicted"/>
<keyword evidence="1" id="KW-0472">Membrane</keyword>
<dbReference type="EMBL" id="SRXW01000002">
    <property type="protein sequence ID" value="TGY89314.1"/>
    <property type="molecule type" value="Genomic_DNA"/>
</dbReference>
<evidence type="ECO:0000313" key="2">
    <source>
        <dbReference type="EMBL" id="TGY89314.1"/>
    </source>
</evidence>
<dbReference type="RefSeq" id="WP_135995854.1">
    <property type="nucleotide sequence ID" value="NZ_CP071057.1"/>
</dbReference>
<feature type="transmembrane region" description="Helical" evidence="1">
    <location>
        <begin position="12"/>
        <end position="33"/>
    </location>
</feature>
<evidence type="ECO:0000313" key="3">
    <source>
        <dbReference type="Proteomes" id="UP000308054"/>
    </source>
</evidence>
<gene>
    <name evidence="2" type="ORF">E5163_09365</name>
</gene>
<sequence>MRRRIRRREAGAFFESAVDGAFLGFLVIFALLWRLLHIFIDASFTCGARQRFWMHGYQWGTSLLEMFGWAFLLLTLAWVGVFLVPRRRPRLGWRITEAALLFFVWLSWGLNWSGYFPYGTVAQITQPVMAVLYRTPLFATAFLAEEETPYFLGADGELHTYDLPPSPPLPEAGHMLGTRLPGNVFYGFGCSCLSVGELDINQAHRRRDAILATGIEPHPEYFARWAELPPLAQEPAWCPLPGDPIGGWPDGHTRP</sequence>
<comment type="caution">
    <text evidence="2">The sequence shown here is derived from an EMBL/GenBank/DDBJ whole genome shotgun (WGS) entry which is preliminary data.</text>
</comment>
<keyword evidence="1" id="KW-0812">Transmembrane</keyword>
<keyword evidence="1" id="KW-1133">Transmembrane helix</keyword>
<dbReference type="AlphaFoldDB" id="A0A4S2H1H5"/>
<protein>
    <submittedName>
        <fullName evidence="2">Uncharacterized protein</fullName>
    </submittedName>
</protein>
<dbReference type="Proteomes" id="UP000308054">
    <property type="component" value="Unassembled WGS sequence"/>
</dbReference>
<accession>A0A4S2H1H5</accession>
<evidence type="ECO:0000256" key="1">
    <source>
        <dbReference type="SAM" id="Phobius"/>
    </source>
</evidence>
<name>A0A4S2H1H5_9PROT</name>
<keyword evidence="3" id="KW-1185">Reference proteome</keyword>
<organism evidence="2 3">
    <name type="scientific">Marinicauda algicola</name>
    <dbReference type="NCBI Taxonomy" id="2029849"/>
    <lineage>
        <taxon>Bacteria</taxon>
        <taxon>Pseudomonadati</taxon>
        <taxon>Pseudomonadota</taxon>
        <taxon>Alphaproteobacteria</taxon>
        <taxon>Maricaulales</taxon>
        <taxon>Maricaulaceae</taxon>
        <taxon>Marinicauda</taxon>
    </lineage>
</organism>
<reference evidence="2 3" key="1">
    <citation type="journal article" date="2017" name="Int. J. Syst. Evol. Microbiol.">
        <title>Marinicauda algicola sp. nov., isolated from a marine red alga Rhodosorus marinus.</title>
        <authorList>
            <person name="Jeong S.E."/>
            <person name="Jeon S.H."/>
            <person name="Chun B.H."/>
            <person name="Kim D.W."/>
            <person name="Jeon C.O."/>
        </authorList>
    </citation>
    <scope>NUCLEOTIDE SEQUENCE [LARGE SCALE GENOMIC DNA]</scope>
    <source>
        <strain evidence="2 3">JCM 31718</strain>
    </source>
</reference>
<feature type="transmembrane region" description="Helical" evidence="1">
    <location>
        <begin position="91"/>
        <end position="109"/>
    </location>
</feature>